<dbReference type="EMBL" id="JAAMPI010000163">
    <property type="protein sequence ID" value="KAF4634740.1"/>
    <property type="molecule type" value="Genomic_DNA"/>
</dbReference>
<keyword evidence="1" id="KW-1133">Transmembrane helix</keyword>
<accession>A0A8H4W7Q8</accession>
<dbReference type="Proteomes" id="UP000566819">
    <property type="component" value="Unassembled WGS sequence"/>
</dbReference>
<organism evidence="2 3">
    <name type="scientific">Cudoniella acicularis</name>
    <dbReference type="NCBI Taxonomy" id="354080"/>
    <lineage>
        <taxon>Eukaryota</taxon>
        <taxon>Fungi</taxon>
        <taxon>Dikarya</taxon>
        <taxon>Ascomycota</taxon>
        <taxon>Pezizomycotina</taxon>
        <taxon>Leotiomycetes</taxon>
        <taxon>Helotiales</taxon>
        <taxon>Tricladiaceae</taxon>
        <taxon>Cudoniella</taxon>
    </lineage>
</organism>
<evidence type="ECO:0000256" key="1">
    <source>
        <dbReference type="SAM" id="Phobius"/>
    </source>
</evidence>
<sequence length="105" mass="11996">MLHFSILDNPYPTPRFASSLHFSWPLTLLAILLSKSLIRSAFCAFEYRPRDIYSIPGLVLGHWALDSGHASYHWHLDTMCNGVLVKPDTGKKHCLLLYGIQIRPF</sequence>
<protein>
    <submittedName>
        <fullName evidence="2">Uncharacterized protein</fullName>
    </submittedName>
</protein>
<dbReference type="AlphaFoldDB" id="A0A8H4W7Q8"/>
<name>A0A8H4W7Q8_9HELO</name>
<evidence type="ECO:0000313" key="3">
    <source>
        <dbReference type="Proteomes" id="UP000566819"/>
    </source>
</evidence>
<keyword evidence="3" id="KW-1185">Reference proteome</keyword>
<dbReference type="OrthoDB" id="4694464at2759"/>
<reference evidence="2 3" key="1">
    <citation type="submission" date="2020-03" db="EMBL/GenBank/DDBJ databases">
        <title>Draft Genome Sequence of Cudoniella acicularis.</title>
        <authorList>
            <person name="Buettner E."/>
            <person name="Kellner H."/>
        </authorList>
    </citation>
    <scope>NUCLEOTIDE SEQUENCE [LARGE SCALE GENOMIC DNA]</scope>
    <source>
        <strain evidence="2 3">DSM 108380</strain>
    </source>
</reference>
<keyword evidence="1" id="KW-0812">Transmembrane</keyword>
<proteinExistence type="predicted"/>
<gene>
    <name evidence="2" type="ORF">G7Y89_g3364</name>
</gene>
<evidence type="ECO:0000313" key="2">
    <source>
        <dbReference type="EMBL" id="KAF4634740.1"/>
    </source>
</evidence>
<keyword evidence="1" id="KW-0472">Membrane</keyword>
<comment type="caution">
    <text evidence="2">The sequence shown here is derived from an EMBL/GenBank/DDBJ whole genome shotgun (WGS) entry which is preliminary data.</text>
</comment>
<feature type="transmembrane region" description="Helical" evidence="1">
    <location>
        <begin position="20"/>
        <end position="38"/>
    </location>
</feature>